<dbReference type="AlphaFoldDB" id="A0A386PMM8"/>
<dbReference type="OrthoDB" id="350629at2"/>
<proteinExistence type="predicted"/>
<evidence type="ECO:0000313" key="1">
    <source>
        <dbReference type="EMBL" id="AYE36203.1"/>
    </source>
</evidence>
<reference evidence="1 2" key="1">
    <citation type="journal article" date="2018" name="Infect. Genet. Evol.">
        <title>Genome-wide analysis of Borrelia turcica and 'Candidatus Borrelia tachyglossi' shows relapsing fever-like genomes with unique genomic links to Lyme disease Borrelia.</title>
        <authorList>
            <person name="Gofton A.W."/>
            <person name="Margos G."/>
            <person name="Fingerle V."/>
            <person name="Hepner S."/>
            <person name="Loh S.M."/>
            <person name="Ryan U."/>
            <person name="Irwin P."/>
            <person name="Oskam C.L."/>
        </authorList>
    </citation>
    <scope>NUCLEOTIDE SEQUENCE [LARGE SCALE GENOMIC DNA]</scope>
    <source>
        <strain evidence="1 2">IST7</strain>
    </source>
</reference>
<name>A0A386PMM8_9SPIR</name>
<accession>A0A386PMM8</accession>
<dbReference type="Gene3D" id="1.25.40.10">
    <property type="entry name" value="Tetratricopeptide repeat domain"/>
    <property type="match status" value="1"/>
</dbReference>
<evidence type="ECO:0000313" key="2">
    <source>
        <dbReference type="Proteomes" id="UP000275571"/>
    </source>
</evidence>
<dbReference type="InterPro" id="IPR011990">
    <property type="entry name" value="TPR-like_helical_dom_sf"/>
</dbReference>
<dbReference type="RefSeq" id="WP_120104126.1">
    <property type="nucleotide sequence ID" value="NZ_CP028884.1"/>
</dbReference>
<dbReference type="SUPFAM" id="SSF48452">
    <property type="entry name" value="TPR-like"/>
    <property type="match status" value="1"/>
</dbReference>
<dbReference type="Proteomes" id="UP000275571">
    <property type="component" value="Chromosome"/>
</dbReference>
<organism evidence="1 2">
    <name type="scientific">Borrelia turcica IST7</name>
    <dbReference type="NCBI Taxonomy" id="1104446"/>
    <lineage>
        <taxon>Bacteria</taxon>
        <taxon>Pseudomonadati</taxon>
        <taxon>Spirochaetota</taxon>
        <taxon>Spirochaetia</taxon>
        <taxon>Spirochaetales</taxon>
        <taxon>Borreliaceae</taxon>
        <taxon>Borrelia</taxon>
    </lineage>
</organism>
<keyword evidence="2" id="KW-1185">Reference proteome</keyword>
<sequence length="116" mass="13583">MKKLVLLGVFFFSCYTANLEELTKETPYSIYLREAQKAMNVNDYQSALKVYEKMIENHKKNTSIVATGKYEIAFIHYVLDKKETAKKLFEELIKSGIKNPKWILPLSKKMLEKIKN</sequence>
<dbReference type="EMBL" id="CP028884">
    <property type="protein sequence ID" value="AYE36203.1"/>
    <property type="molecule type" value="Genomic_DNA"/>
</dbReference>
<gene>
    <name evidence="1" type="ORF">DB313_01665</name>
</gene>
<dbReference type="KEGG" id="btur:DB313_01665"/>
<protein>
    <submittedName>
        <fullName evidence="1">Uncharacterized protein</fullName>
    </submittedName>
</protein>